<dbReference type="Proteomes" id="UP000694546">
    <property type="component" value="Chromosome 10"/>
</dbReference>
<dbReference type="GeneID" id="115551986"/>
<evidence type="ECO:0000313" key="4">
    <source>
        <dbReference type="Proteomes" id="UP000694546"/>
    </source>
</evidence>
<protein>
    <recommendedName>
        <fullName evidence="2">Coiled-coil protein 142 C-terminal domain-containing protein</fullName>
    </recommendedName>
</protein>
<dbReference type="RefSeq" id="XP_030223499.1">
    <property type="nucleotide sequence ID" value="XM_030367639.1"/>
</dbReference>
<reference evidence="3" key="1">
    <citation type="submission" date="2025-08" db="UniProtKB">
        <authorList>
            <consortium name="Ensembl"/>
        </authorList>
    </citation>
    <scope>IDENTIFICATION</scope>
</reference>
<dbReference type="RefSeq" id="XP_030223498.1">
    <property type="nucleotide sequence ID" value="XM_030367638.1"/>
</dbReference>
<feature type="region of interest" description="Disordered" evidence="1">
    <location>
        <begin position="1125"/>
        <end position="1144"/>
    </location>
</feature>
<dbReference type="RefSeq" id="XP_030223493.1">
    <property type="nucleotide sequence ID" value="XM_030367633.1"/>
</dbReference>
<evidence type="ECO:0000256" key="1">
    <source>
        <dbReference type="SAM" id="MobiDB-lite"/>
    </source>
</evidence>
<accession>A0A8C5BFN0</accession>
<feature type="compositionally biased region" description="Polar residues" evidence="1">
    <location>
        <begin position="479"/>
        <end position="490"/>
    </location>
</feature>
<evidence type="ECO:0000259" key="2">
    <source>
        <dbReference type="Pfam" id="PF14923"/>
    </source>
</evidence>
<dbReference type="RefSeq" id="XP_030223494.1">
    <property type="nucleotide sequence ID" value="XM_030367634.1"/>
</dbReference>
<feature type="domain" description="Coiled-coil protein 142 C-terminal" evidence="2">
    <location>
        <begin position="672"/>
        <end position="1127"/>
    </location>
</feature>
<evidence type="ECO:0000313" key="3">
    <source>
        <dbReference type="Ensembl" id="ENSGMOP00000045370.1"/>
    </source>
</evidence>
<dbReference type="CTD" id="84865"/>
<dbReference type="PANTHER" id="PTHR21436">
    <property type="entry name" value="COILED-COIL DOMAIN-CONTAINING PROTEIN 142"/>
    <property type="match status" value="1"/>
</dbReference>
<feature type="region of interest" description="Disordered" evidence="1">
    <location>
        <begin position="447"/>
        <end position="506"/>
    </location>
</feature>
<name>A0A8C5BFN0_GADMO</name>
<sequence length="1188" mass="131141">MGRGELWNYDASTLGVHPVTRCKLLTDMMPAEDEKINDASTELDELSSNGPSPLGSLSCSLQRAEAMLRTSLNPSLKWLLLQNRQDKESGGEEGSFVAAHNLVSRSSARVSCLQQGMLGMAAQRPLVRGAEALQVCVRGSSPEGCFIQQRSSPPQQAACRALWSLMEQRSQLLFVHEYVRRAHSASAYVSKLALLEECLGGPQFPLNLKTCGSYCCQMVPLGQELRVHLKHWWCLSEKLRSNPFVRRALARNTNFLVEMKRSLHALALQALVLMENCVHAILSSLAQTNIEAIAREMLEDVLSGTALYNQVVEEYSDLNRTNPWECRLLQRMCYSGLPVPQSVLHKVSHPAAFQVKELLSVLAIHHAHTAAEEMHRWAAEHYGPEVQSHHGNPRPSQTRLCSQRSVTPEWTWERLEHTYLPPPGSPPLLPSPPSALIVTPSSRRSFSHSSQYSLSEGQSGSQSRAEPAPRRRHAGPQSALGSSAPESTKGQRAPGQRNPGGGQGVRVEPDLYPAACHCAVGPLSAFCKEDRFSLELLFQAMLSSGDRLSPLGPHTSRPDYVASASFPPVQRTREEGGATCRQMDSVVSHEYRTEVRPAPDWWLGQEPSSERVLQDPIEPGPSLGPESLARSGAVCPTALEEKEPFHRSRSVKWLDLSHSLVCAELFAVYQTLLWRACGQALWQNLHFPPGGAAGSLNLWSDHQKRRLLHTLRHASTTDLVPLECRAMLEKFGQCLLILNTHAHWDQVLCGSLGSALKDKCLPGTTGERPLLMTSQEQNGSLVMTSQEQGGSMVMTSQEQGGMTATVKHLLQLSPPLLSAVRCHLSAEATETGGGGPSSRALCRATAHLAVAAGQASLLWVMSKSHQFLSSWSLDKFLLITQGDLKVLRVSLERLLQQMETLMVEGAPHLYRHHRVLLRRQIVAVRSCVSELQAFSSVALKIFSCGCKQISGELFEQSMPSAKHWRLNYRTEFPSSPSEYMLFAAQSVIGQVLEGVAPLSDDARVQTLSITMTAFVEAWMEHILKHKIRFSVQGALQLKQDFDCIRGFLQSDEFSPSADLLHLRVFQQMDSAVICLLQQPQPKPYLQSRCWEPFRRCCPTTRSGSSIDVAIGASITNLENMEGEVLNHSSSSPLTPVAPQAPPLSPSQTYLAPSLALGAVQQEWLDLRIHNSVSRWRLPGLQCLSKSEH</sequence>
<dbReference type="InterPro" id="IPR055350">
    <property type="entry name" value="CCDC142_C"/>
</dbReference>
<dbReference type="PANTHER" id="PTHR21436:SF2">
    <property type="entry name" value="COILED-COIL DOMAIN-CONTAINING PROTEIN 142"/>
    <property type="match status" value="1"/>
</dbReference>
<dbReference type="Ensembl" id="ENSGMOT00000026103.1">
    <property type="protein sequence ID" value="ENSGMOP00000045370.1"/>
    <property type="gene ID" value="ENSGMOG00000029760.1"/>
</dbReference>
<proteinExistence type="predicted"/>
<keyword evidence="4" id="KW-1185">Reference proteome</keyword>
<gene>
    <name evidence="3" type="primary">ccdc142</name>
</gene>
<dbReference type="InterPro" id="IPR026700">
    <property type="entry name" value="CCDC142"/>
</dbReference>
<dbReference type="KEGG" id="gmh:115551986"/>
<dbReference type="RefSeq" id="XP_030223496.1">
    <property type="nucleotide sequence ID" value="XM_030367636.1"/>
</dbReference>
<dbReference type="GeneTree" id="ENSGT00390000009871"/>
<dbReference type="RefSeq" id="XP_030223495.1">
    <property type="nucleotide sequence ID" value="XM_030367635.1"/>
</dbReference>
<dbReference type="Pfam" id="PF14923">
    <property type="entry name" value="CCDC142"/>
    <property type="match status" value="1"/>
</dbReference>
<reference evidence="3" key="2">
    <citation type="submission" date="2025-09" db="UniProtKB">
        <authorList>
            <consortium name="Ensembl"/>
        </authorList>
    </citation>
    <scope>IDENTIFICATION</scope>
</reference>
<organism evidence="3 4">
    <name type="scientific">Gadus morhua</name>
    <name type="common">Atlantic cod</name>
    <dbReference type="NCBI Taxonomy" id="8049"/>
    <lineage>
        <taxon>Eukaryota</taxon>
        <taxon>Metazoa</taxon>
        <taxon>Chordata</taxon>
        <taxon>Craniata</taxon>
        <taxon>Vertebrata</taxon>
        <taxon>Euteleostomi</taxon>
        <taxon>Actinopterygii</taxon>
        <taxon>Neopterygii</taxon>
        <taxon>Teleostei</taxon>
        <taxon>Neoteleostei</taxon>
        <taxon>Acanthomorphata</taxon>
        <taxon>Zeiogadaria</taxon>
        <taxon>Gadariae</taxon>
        <taxon>Gadiformes</taxon>
        <taxon>Gadoidei</taxon>
        <taxon>Gadidae</taxon>
        <taxon>Gadus</taxon>
    </lineage>
</organism>
<feature type="compositionally biased region" description="Pro residues" evidence="1">
    <location>
        <begin position="423"/>
        <end position="433"/>
    </location>
</feature>
<dbReference type="AlphaFoldDB" id="A0A8C5BFN0"/>
<feature type="region of interest" description="Disordered" evidence="1">
    <location>
        <begin position="423"/>
        <end position="442"/>
    </location>
</feature>
<dbReference type="OMA" id="TWEQLQH"/>
<feature type="region of interest" description="Disordered" evidence="1">
    <location>
        <begin position="607"/>
        <end position="629"/>
    </location>
</feature>
<dbReference type="RefSeq" id="XP_030223492.1">
    <property type="nucleotide sequence ID" value="XM_030367632.1"/>
</dbReference>
<dbReference type="OrthoDB" id="6579237at2759"/>
<dbReference type="RefSeq" id="XP_030223497.1">
    <property type="nucleotide sequence ID" value="XM_030367637.1"/>
</dbReference>